<keyword evidence="6 10" id="KW-1133">Transmembrane helix</keyword>
<sequence>MPPIPSTFDEETSQTIASIERRQNDISQFQIPRLRTCKGPLAAQQNLATELREDLDIIARQVEGLDLLVGDQRGEKNRRDLQQIVDGFKHALGSLRKDTRAALLESKRTIDALSRSNREELLKSSAVTEKSDEKVTEDVLMQANQTVTEALRRTIGLMQGELEKSVAATQLLDASSASLRATSSTHDTLTNIMDTSKQLITALEKTDWMDRVLIISGLVFFTLVVLLILKQRLVDRGIRIAFWWTRFIPDFGGDEVLVSMEEGIKATTLVTTLVSAATSSVSAAVSLATSSLVEVPVSSTLWDSSTMDAATEATTSLPNTIITTTTDAIMSSATEDSHDEL</sequence>
<keyword evidence="4" id="KW-0256">Endoplasmic reticulum</keyword>
<evidence type="ECO:0000256" key="10">
    <source>
        <dbReference type="SAM" id="Phobius"/>
    </source>
</evidence>
<dbReference type="STRING" id="1076256.A0A2H3ALQ3"/>
<name>A0A2H3ALQ3_9AGAR</name>
<dbReference type="GO" id="GO:0006890">
    <property type="term" value="P:retrograde vesicle-mediated transport, Golgi to endoplasmic reticulum"/>
    <property type="evidence" value="ECO:0007669"/>
    <property type="project" value="InterPro"/>
</dbReference>
<proteinExistence type="inferred from homology"/>
<accession>A0A2H3ALQ3</accession>
<evidence type="ECO:0000313" key="12">
    <source>
        <dbReference type="EMBL" id="PBK59809.1"/>
    </source>
</evidence>
<dbReference type="AlphaFoldDB" id="A0A2H3ALQ3"/>
<gene>
    <name evidence="12" type="ORF">ARMSODRAFT_922688</name>
</gene>
<dbReference type="PANTHER" id="PTHR12825:SF0">
    <property type="entry name" value="VESICLE TRANSPORT PROTEIN SEC20"/>
    <property type="match status" value="1"/>
</dbReference>
<evidence type="ECO:0000256" key="5">
    <source>
        <dbReference type="ARBA" id="ARBA00022892"/>
    </source>
</evidence>
<dbReference type="EMBL" id="KZ293497">
    <property type="protein sequence ID" value="PBK59809.1"/>
    <property type="molecule type" value="Genomic_DNA"/>
</dbReference>
<feature type="domain" description="Sec20 C-terminal" evidence="11">
    <location>
        <begin position="143"/>
        <end position="233"/>
    </location>
</feature>
<keyword evidence="3 10" id="KW-0812">Transmembrane</keyword>
<evidence type="ECO:0000256" key="2">
    <source>
        <dbReference type="ARBA" id="ARBA00022448"/>
    </source>
</evidence>
<dbReference type="GO" id="GO:0005789">
    <property type="term" value="C:endoplasmic reticulum membrane"/>
    <property type="evidence" value="ECO:0007669"/>
    <property type="project" value="UniProtKB-SubCell"/>
</dbReference>
<protein>
    <submittedName>
        <fullName evidence="12">Sec20-domain-containing protein</fullName>
    </submittedName>
</protein>
<organism evidence="12 13">
    <name type="scientific">Armillaria solidipes</name>
    <dbReference type="NCBI Taxonomy" id="1076256"/>
    <lineage>
        <taxon>Eukaryota</taxon>
        <taxon>Fungi</taxon>
        <taxon>Dikarya</taxon>
        <taxon>Basidiomycota</taxon>
        <taxon>Agaricomycotina</taxon>
        <taxon>Agaricomycetes</taxon>
        <taxon>Agaricomycetidae</taxon>
        <taxon>Agaricales</taxon>
        <taxon>Marasmiineae</taxon>
        <taxon>Physalacriaceae</taxon>
        <taxon>Armillaria</taxon>
    </lineage>
</organism>
<comment type="subcellular location">
    <subcellularLocation>
        <location evidence="1">Endoplasmic reticulum membrane</location>
        <topology evidence="1">Single-pass type IV membrane protein</topology>
    </subcellularLocation>
</comment>
<comment type="similarity">
    <text evidence="9">Belongs to the SEC20 family.</text>
</comment>
<dbReference type="Pfam" id="PF03908">
    <property type="entry name" value="Sec20"/>
    <property type="match status" value="1"/>
</dbReference>
<keyword evidence="7" id="KW-0175">Coiled coil</keyword>
<evidence type="ECO:0000256" key="4">
    <source>
        <dbReference type="ARBA" id="ARBA00022824"/>
    </source>
</evidence>
<keyword evidence="2" id="KW-0813">Transport</keyword>
<feature type="transmembrane region" description="Helical" evidence="10">
    <location>
        <begin position="208"/>
        <end position="229"/>
    </location>
</feature>
<keyword evidence="5" id="KW-0931">ER-Golgi transport</keyword>
<evidence type="ECO:0000256" key="1">
    <source>
        <dbReference type="ARBA" id="ARBA00004163"/>
    </source>
</evidence>
<dbReference type="PANTHER" id="PTHR12825">
    <property type="entry name" value="BNIP1-RELATED"/>
    <property type="match status" value="1"/>
</dbReference>
<evidence type="ECO:0000256" key="9">
    <source>
        <dbReference type="ARBA" id="ARBA00037934"/>
    </source>
</evidence>
<evidence type="ECO:0000259" key="11">
    <source>
        <dbReference type="Pfam" id="PF03908"/>
    </source>
</evidence>
<evidence type="ECO:0000313" key="13">
    <source>
        <dbReference type="Proteomes" id="UP000218334"/>
    </source>
</evidence>
<evidence type="ECO:0000256" key="6">
    <source>
        <dbReference type="ARBA" id="ARBA00022989"/>
    </source>
</evidence>
<dbReference type="Proteomes" id="UP000218334">
    <property type="component" value="Unassembled WGS sequence"/>
</dbReference>
<evidence type="ECO:0000256" key="3">
    <source>
        <dbReference type="ARBA" id="ARBA00022692"/>
    </source>
</evidence>
<dbReference type="InterPro" id="IPR056173">
    <property type="entry name" value="Sec20_C"/>
</dbReference>
<evidence type="ECO:0000256" key="8">
    <source>
        <dbReference type="ARBA" id="ARBA00023136"/>
    </source>
</evidence>
<keyword evidence="8 10" id="KW-0472">Membrane</keyword>
<reference evidence="13" key="1">
    <citation type="journal article" date="2017" name="Nat. Ecol. Evol.">
        <title>Genome expansion and lineage-specific genetic innovations in the forest pathogenic fungi Armillaria.</title>
        <authorList>
            <person name="Sipos G."/>
            <person name="Prasanna A.N."/>
            <person name="Walter M.C."/>
            <person name="O'Connor E."/>
            <person name="Balint B."/>
            <person name="Krizsan K."/>
            <person name="Kiss B."/>
            <person name="Hess J."/>
            <person name="Varga T."/>
            <person name="Slot J."/>
            <person name="Riley R."/>
            <person name="Boka B."/>
            <person name="Rigling D."/>
            <person name="Barry K."/>
            <person name="Lee J."/>
            <person name="Mihaltcheva S."/>
            <person name="LaButti K."/>
            <person name="Lipzen A."/>
            <person name="Waldron R."/>
            <person name="Moloney N.M."/>
            <person name="Sperisen C."/>
            <person name="Kredics L."/>
            <person name="Vagvoelgyi C."/>
            <person name="Patrignani A."/>
            <person name="Fitzpatrick D."/>
            <person name="Nagy I."/>
            <person name="Doyle S."/>
            <person name="Anderson J.B."/>
            <person name="Grigoriev I.V."/>
            <person name="Gueldener U."/>
            <person name="Muensterkoetter M."/>
            <person name="Nagy L.G."/>
        </authorList>
    </citation>
    <scope>NUCLEOTIDE SEQUENCE [LARGE SCALE GENOMIC DNA]</scope>
    <source>
        <strain evidence="13">28-4</strain>
    </source>
</reference>
<dbReference type="InterPro" id="IPR005606">
    <property type="entry name" value="Sec20"/>
</dbReference>
<dbReference type="GO" id="GO:0005484">
    <property type="term" value="F:SNAP receptor activity"/>
    <property type="evidence" value="ECO:0007669"/>
    <property type="project" value="InterPro"/>
</dbReference>
<keyword evidence="13" id="KW-1185">Reference proteome</keyword>
<evidence type="ECO:0000256" key="7">
    <source>
        <dbReference type="ARBA" id="ARBA00023054"/>
    </source>
</evidence>
<dbReference type="GO" id="GO:0031201">
    <property type="term" value="C:SNARE complex"/>
    <property type="evidence" value="ECO:0007669"/>
    <property type="project" value="TreeGrafter"/>
</dbReference>